<dbReference type="OrthoDB" id="9793906at2"/>
<dbReference type="SUPFAM" id="SSF50118">
    <property type="entry name" value="Cell growth inhibitor/plasmid maintenance toxic component"/>
    <property type="match status" value="1"/>
</dbReference>
<dbReference type="GO" id="GO:0006402">
    <property type="term" value="P:mRNA catabolic process"/>
    <property type="evidence" value="ECO:0007669"/>
    <property type="project" value="TreeGrafter"/>
</dbReference>
<evidence type="ECO:0000313" key="1">
    <source>
        <dbReference type="EMBL" id="SHG84891.1"/>
    </source>
</evidence>
<organism evidence="1 2">
    <name type="scientific">Pollutimonas bauzanensis</name>
    <dbReference type="NCBI Taxonomy" id="658167"/>
    <lineage>
        <taxon>Bacteria</taxon>
        <taxon>Pseudomonadati</taxon>
        <taxon>Pseudomonadota</taxon>
        <taxon>Betaproteobacteria</taxon>
        <taxon>Burkholderiales</taxon>
        <taxon>Alcaligenaceae</taxon>
        <taxon>Pollutimonas</taxon>
    </lineage>
</organism>
<dbReference type="GO" id="GO:0016075">
    <property type="term" value="P:rRNA catabolic process"/>
    <property type="evidence" value="ECO:0007669"/>
    <property type="project" value="TreeGrafter"/>
</dbReference>
<gene>
    <name evidence="1" type="ORF">SAMN04488135_101417</name>
</gene>
<evidence type="ECO:0000313" key="2">
    <source>
        <dbReference type="Proteomes" id="UP000184226"/>
    </source>
</evidence>
<dbReference type="PANTHER" id="PTHR33988">
    <property type="entry name" value="ENDORIBONUCLEASE MAZF-RELATED"/>
    <property type="match status" value="1"/>
</dbReference>
<dbReference type="STRING" id="658167.SAMN04488135_101417"/>
<proteinExistence type="predicted"/>
<protein>
    <submittedName>
        <fullName evidence="1">mRNA interferase MazF</fullName>
    </submittedName>
</protein>
<dbReference type="InterPro" id="IPR003477">
    <property type="entry name" value="PemK-like"/>
</dbReference>
<dbReference type="NCBIfam" id="NF007386">
    <property type="entry name" value="PRK09907.1"/>
    <property type="match status" value="1"/>
</dbReference>
<keyword evidence="2" id="KW-1185">Reference proteome</keyword>
<dbReference type="Pfam" id="PF02452">
    <property type="entry name" value="PemK_toxin"/>
    <property type="match status" value="1"/>
</dbReference>
<dbReference type="EMBL" id="FQXE01000001">
    <property type="protein sequence ID" value="SHG84891.1"/>
    <property type="molecule type" value="Genomic_DNA"/>
</dbReference>
<dbReference type="AlphaFoldDB" id="A0A1M5N5V4"/>
<dbReference type="GO" id="GO:0003677">
    <property type="term" value="F:DNA binding"/>
    <property type="evidence" value="ECO:0007669"/>
    <property type="project" value="InterPro"/>
</dbReference>
<dbReference type="Proteomes" id="UP000184226">
    <property type="component" value="Unassembled WGS sequence"/>
</dbReference>
<sequence>MSKRYIPNTGDIIWLHFDLPKASTAQDYKPALILSPSSYNKKTGLIVCCAITPHIKGYPFEVAIGPDKALAVLADQVKSLDWAHTKISHRGRVDSDELAQVRAKLQALIFKT</sequence>
<dbReference type="Gene3D" id="2.30.30.110">
    <property type="match status" value="1"/>
</dbReference>
<accession>A0A1M5N5V4</accession>
<dbReference type="PANTHER" id="PTHR33988:SF3">
    <property type="entry name" value="ENDORIBONUCLEASE TOXIN CHPB-RELATED"/>
    <property type="match status" value="1"/>
</dbReference>
<reference evidence="1 2" key="1">
    <citation type="submission" date="2016-11" db="EMBL/GenBank/DDBJ databases">
        <authorList>
            <person name="Jaros S."/>
            <person name="Januszkiewicz K."/>
            <person name="Wedrychowicz H."/>
        </authorList>
    </citation>
    <scope>NUCLEOTIDE SEQUENCE [LARGE SCALE GENOMIC DNA]</scope>
    <source>
        <strain evidence="1 2">CGMCC 1.10190</strain>
    </source>
</reference>
<name>A0A1M5N5V4_9BURK</name>
<dbReference type="RefSeq" id="WP_073101405.1">
    <property type="nucleotide sequence ID" value="NZ_FQXE01000001.1"/>
</dbReference>
<dbReference type="GO" id="GO:0004521">
    <property type="term" value="F:RNA endonuclease activity"/>
    <property type="evidence" value="ECO:0007669"/>
    <property type="project" value="TreeGrafter"/>
</dbReference>
<dbReference type="InterPro" id="IPR011067">
    <property type="entry name" value="Plasmid_toxin/cell-grow_inhib"/>
</dbReference>